<feature type="domain" description="C-type lectin" evidence="2">
    <location>
        <begin position="129"/>
        <end position="211"/>
    </location>
</feature>
<evidence type="ECO:0000313" key="3">
    <source>
        <dbReference type="EMBL" id="KAK2858933.1"/>
    </source>
</evidence>
<dbReference type="AlphaFoldDB" id="A0AA88NG64"/>
<dbReference type="PANTHER" id="PTHR45784">
    <property type="entry name" value="C-TYPE LECTIN DOMAIN FAMILY 20 MEMBER A-RELATED"/>
    <property type="match status" value="1"/>
</dbReference>
<evidence type="ECO:0000256" key="1">
    <source>
        <dbReference type="ARBA" id="ARBA00023157"/>
    </source>
</evidence>
<comment type="caution">
    <text evidence="3">The sequence shown here is derived from an EMBL/GenBank/DDBJ whole genome shotgun (WGS) entry which is preliminary data.</text>
</comment>
<dbReference type="PANTHER" id="PTHR45784:SF3">
    <property type="entry name" value="C-TYPE LECTIN DOMAIN FAMILY 4 MEMBER K-LIKE-RELATED"/>
    <property type="match status" value="1"/>
</dbReference>
<dbReference type="SUPFAM" id="SSF56436">
    <property type="entry name" value="C-type lectin-like"/>
    <property type="match status" value="3"/>
</dbReference>
<dbReference type="PROSITE" id="PS50041">
    <property type="entry name" value="C_TYPE_LECTIN_2"/>
    <property type="match status" value="3"/>
</dbReference>
<dbReference type="EMBL" id="JAUPFM010000002">
    <property type="protein sequence ID" value="KAK2858933.1"/>
    <property type="molecule type" value="Genomic_DNA"/>
</dbReference>
<dbReference type="InterPro" id="IPR018378">
    <property type="entry name" value="C-type_lectin_CS"/>
</dbReference>
<sequence>MTPVFIMLCSEFFHFTLTANRLRFFTLSEEVQWQNGLNICTELNETLVTLYDQKDANFTDSFLSNIVETGAWLGLHMDRHNVSTWSDGAPFTFNLSHVNITNGEQICEAIVNNRWEGFNCSERKHFMCHKDHNYFLINEAKDWCQAHHYCRKHHSDLVSIRNDTQNQQVIGKGNGATFWIGLMHDGWKWVDNSCSTYRRWHNINGKANAHCSVRIIVIQNNLTWEQAFDHCKAEHTRLLQIEDENDQKAVEQWLNNTSVAGKLWIGLRQSRVFGFWIWSDKTVNYSNWRNNEMPEMPLSNHCGVISRDGYTWSDENCLLQLPFICEEDIVYMGK</sequence>
<dbReference type="InterPro" id="IPR001304">
    <property type="entry name" value="C-type_lectin-like"/>
</dbReference>
<proteinExistence type="predicted"/>
<dbReference type="CDD" id="cd00037">
    <property type="entry name" value="CLECT"/>
    <property type="match status" value="1"/>
</dbReference>
<evidence type="ECO:0000259" key="2">
    <source>
        <dbReference type="PROSITE" id="PS50041"/>
    </source>
</evidence>
<dbReference type="InterPro" id="IPR016187">
    <property type="entry name" value="CTDL_fold"/>
</dbReference>
<feature type="domain" description="C-type lectin" evidence="2">
    <location>
        <begin position="223"/>
        <end position="326"/>
    </location>
</feature>
<evidence type="ECO:0000313" key="4">
    <source>
        <dbReference type="Proteomes" id="UP001187415"/>
    </source>
</evidence>
<gene>
    <name evidence="3" type="ORF">Q5P01_003553</name>
</gene>
<name>A0AA88NG64_CHASR</name>
<reference evidence="3" key="1">
    <citation type="submission" date="2023-07" db="EMBL/GenBank/DDBJ databases">
        <title>Chromosome-level Genome Assembly of Striped Snakehead (Channa striata).</title>
        <authorList>
            <person name="Liu H."/>
        </authorList>
    </citation>
    <scope>NUCLEOTIDE SEQUENCE</scope>
    <source>
        <strain evidence="3">Gz</strain>
        <tissue evidence="3">Muscle</tissue>
    </source>
</reference>
<feature type="domain" description="C-type lectin" evidence="2">
    <location>
        <begin position="24"/>
        <end position="129"/>
    </location>
</feature>
<protein>
    <recommendedName>
        <fullName evidence="2">C-type lectin domain-containing protein</fullName>
    </recommendedName>
</protein>
<dbReference type="SMART" id="SM00034">
    <property type="entry name" value="CLECT"/>
    <property type="match status" value="2"/>
</dbReference>
<dbReference type="PROSITE" id="PS00615">
    <property type="entry name" value="C_TYPE_LECTIN_1"/>
    <property type="match status" value="1"/>
</dbReference>
<dbReference type="Proteomes" id="UP001187415">
    <property type="component" value="Unassembled WGS sequence"/>
</dbReference>
<keyword evidence="1" id="KW-1015">Disulfide bond</keyword>
<keyword evidence="4" id="KW-1185">Reference proteome</keyword>
<organism evidence="3 4">
    <name type="scientific">Channa striata</name>
    <name type="common">Snakehead murrel</name>
    <name type="synonym">Ophicephalus striatus</name>
    <dbReference type="NCBI Taxonomy" id="64152"/>
    <lineage>
        <taxon>Eukaryota</taxon>
        <taxon>Metazoa</taxon>
        <taxon>Chordata</taxon>
        <taxon>Craniata</taxon>
        <taxon>Vertebrata</taxon>
        <taxon>Euteleostomi</taxon>
        <taxon>Actinopterygii</taxon>
        <taxon>Neopterygii</taxon>
        <taxon>Teleostei</taxon>
        <taxon>Neoteleostei</taxon>
        <taxon>Acanthomorphata</taxon>
        <taxon>Anabantaria</taxon>
        <taxon>Anabantiformes</taxon>
        <taxon>Channoidei</taxon>
        <taxon>Channidae</taxon>
        <taxon>Channa</taxon>
    </lineage>
</organism>
<dbReference type="Pfam" id="PF00059">
    <property type="entry name" value="Lectin_C"/>
    <property type="match status" value="3"/>
</dbReference>
<dbReference type="Gene3D" id="3.10.100.10">
    <property type="entry name" value="Mannose-Binding Protein A, subunit A"/>
    <property type="match status" value="3"/>
</dbReference>
<accession>A0AA88NG64</accession>
<dbReference type="InterPro" id="IPR016186">
    <property type="entry name" value="C-type_lectin-like/link_sf"/>
</dbReference>